<dbReference type="Pfam" id="PF13304">
    <property type="entry name" value="AAA_21"/>
    <property type="match status" value="1"/>
</dbReference>
<name>A0A0Q0G7Q8_PSESX</name>
<organism evidence="2 3">
    <name type="scientific">Pseudomonas syringae pv. spinaceae</name>
    <dbReference type="NCBI Taxonomy" id="264459"/>
    <lineage>
        <taxon>Bacteria</taxon>
        <taxon>Pseudomonadati</taxon>
        <taxon>Pseudomonadota</taxon>
        <taxon>Gammaproteobacteria</taxon>
        <taxon>Pseudomonadales</taxon>
        <taxon>Pseudomonadaceae</taxon>
        <taxon>Pseudomonas</taxon>
        <taxon>Pseudomonas syringae</taxon>
    </lineage>
</organism>
<dbReference type="Proteomes" id="UP000050384">
    <property type="component" value="Unassembled WGS sequence"/>
</dbReference>
<gene>
    <name evidence="2" type="ORF">ALO94_03134</name>
</gene>
<sequence>MRLRSAVFHGLPGVETLCLDFEKVNVFVGPNGAGKTTALLVMKQALDILSRKTICGEIGDVPSWLMFTSVDMVFQDQDRTLANAMCDLLEIVSDTLHLRIKCDDTDFFIESIKSESEVHVVSAKKIEVIENLQNAIQQTEERIDEAQAQLNQNQSNQGVRLELDRLRQAHEKYLIDLEVAMQCEIIKPGTVTEEVNRKLLDEALGNTRFPAAVWVDSAKNLEGVIPDFINRMCEQQSGKPAEKKKFRTAHATLNHLLQHEVDFHEVDGEKCLSIDGVDYRRASSGTRVSLAYFGLTHFLNHTDFVIWDEPENGLHPTRRIRILDLIQQDPRQFLIATHALEFAPIFAVDSKIYRCDASYEEDAENTTLQVREVTSRKDGFLLLEALGVQPARTLFTANVVLWVEGPTELVFYRHWLKHALQGLDLEEGFHYTIMHYGGGLISYLGVADDEHRELAFDALSICRNIIIAIDSDLDGVVVGNGSEHLKPGARAVKAEVDRLNGSRADSALFCVTKGREIENYLPPKALLHAASSCWQGYADHEATLPVDDFMCGQYQPFHQALQAFFESAGVTSLKVKDGVEKIHVHGKSLWGEANKVAMMRAALTLEGLTPEDMLWGFSRELDDMVKFISRANAS</sequence>
<comment type="caution">
    <text evidence="2">The sequence shown here is derived from an EMBL/GenBank/DDBJ whole genome shotgun (WGS) entry which is preliminary data.</text>
</comment>
<dbReference type="AlphaFoldDB" id="A0A0Q0G7Q8"/>
<dbReference type="SUPFAM" id="SSF52540">
    <property type="entry name" value="P-loop containing nucleoside triphosphate hydrolases"/>
    <property type="match status" value="1"/>
</dbReference>
<dbReference type="InterPro" id="IPR051396">
    <property type="entry name" value="Bact_Antivir_Def_Nuclease"/>
</dbReference>
<dbReference type="RefSeq" id="WP_057426410.1">
    <property type="nucleotide sequence ID" value="NZ_LJRI01000227.1"/>
</dbReference>
<dbReference type="Gene3D" id="3.40.50.300">
    <property type="entry name" value="P-loop containing nucleotide triphosphate hydrolases"/>
    <property type="match status" value="1"/>
</dbReference>
<proteinExistence type="predicted"/>
<reference evidence="2 3" key="1">
    <citation type="submission" date="2015-09" db="EMBL/GenBank/DDBJ databases">
        <title>Genome announcement of multiple Pseudomonas syringae strains.</title>
        <authorList>
            <person name="Thakur S."/>
            <person name="Wang P.W."/>
            <person name="Gong Y."/>
            <person name="Weir B.S."/>
            <person name="Guttman D.S."/>
        </authorList>
    </citation>
    <scope>NUCLEOTIDE SEQUENCE [LARGE SCALE GENOMIC DNA]</scope>
    <source>
        <strain evidence="2 3">ICMP16929</strain>
    </source>
</reference>
<dbReference type="CDD" id="cd00267">
    <property type="entry name" value="ABC_ATPase"/>
    <property type="match status" value="1"/>
</dbReference>
<dbReference type="PANTHER" id="PTHR43581:SF2">
    <property type="entry name" value="EXCINUCLEASE ATPASE SUBUNIT"/>
    <property type="match status" value="1"/>
</dbReference>
<evidence type="ECO:0000313" key="2">
    <source>
        <dbReference type="EMBL" id="KPZ09219.1"/>
    </source>
</evidence>
<feature type="domain" description="ATPase AAA-type core" evidence="1">
    <location>
        <begin position="275"/>
        <end position="338"/>
    </location>
</feature>
<dbReference type="GO" id="GO:0016887">
    <property type="term" value="F:ATP hydrolysis activity"/>
    <property type="evidence" value="ECO:0007669"/>
    <property type="project" value="InterPro"/>
</dbReference>
<dbReference type="InterPro" id="IPR027417">
    <property type="entry name" value="P-loop_NTPase"/>
</dbReference>
<evidence type="ECO:0000259" key="1">
    <source>
        <dbReference type="Pfam" id="PF13304"/>
    </source>
</evidence>
<dbReference type="GO" id="GO:0005524">
    <property type="term" value="F:ATP binding"/>
    <property type="evidence" value="ECO:0007669"/>
    <property type="project" value="InterPro"/>
</dbReference>
<dbReference type="PATRIC" id="fig|264459.3.peg.5020"/>
<protein>
    <recommendedName>
        <fullName evidence="1">ATPase AAA-type core domain-containing protein</fullName>
    </recommendedName>
</protein>
<dbReference type="PANTHER" id="PTHR43581">
    <property type="entry name" value="ATP/GTP PHOSPHATASE"/>
    <property type="match status" value="1"/>
</dbReference>
<dbReference type="InterPro" id="IPR003959">
    <property type="entry name" value="ATPase_AAA_core"/>
</dbReference>
<dbReference type="EMBL" id="LJRI01000227">
    <property type="protein sequence ID" value="KPZ09219.1"/>
    <property type="molecule type" value="Genomic_DNA"/>
</dbReference>
<evidence type="ECO:0000313" key="3">
    <source>
        <dbReference type="Proteomes" id="UP000050384"/>
    </source>
</evidence>
<accession>A0A0Q0G7Q8</accession>